<dbReference type="Proteomes" id="UP000245626">
    <property type="component" value="Unassembled WGS sequence"/>
</dbReference>
<gene>
    <name evidence="1" type="ORF">IE53DRAFT_374018</name>
</gene>
<accession>A0ACD0P0J3</accession>
<reference evidence="1 2" key="1">
    <citation type="journal article" date="2018" name="Mol. Biol. Evol.">
        <title>Broad Genomic Sampling Reveals a Smut Pathogenic Ancestry of the Fungal Clade Ustilaginomycotina.</title>
        <authorList>
            <person name="Kijpornyongpan T."/>
            <person name="Mondo S.J."/>
            <person name="Barry K."/>
            <person name="Sandor L."/>
            <person name="Lee J."/>
            <person name="Lipzen A."/>
            <person name="Pangilinan J."/>
            <person name="LaButti K."/>
            <person name="Hainaut M."/>
            <person name="Henrissat B."/>
            <person name="Grigoriev I.V."/>
            <person name="Spatafora J.W."/>
            <person name="Aime M.C."/>
        </authorList>
    </citation>
    <scope>NUCLEOTIDE SEQUENCE [LARGE SCALE GENOMIC DNA]</scope>
    <source>
        <strain evidence="1 2">SA 807</strain>
    </source>
</reference>
<keyword evidence="2" id="KW-1185">Reference proteome</keyword>
<dbReference type="EMBL" id="KZ819832">
    <property type="protein sequence ID" value="PWN51581.1"/>
    <property type="molecule type" value="Genomic_DNA"/>
</dbReference>
<proteinExistence type="predicted"/>
<sequence length="747" mass="81099">MNAASKGHLPIVRYLTAKHHADPFIRNAAGETAFDVAAATFEIYICEVLEKYEAERWNAGPYNPLALHTTIPIILHENQRLDTRLKTLAINGARPRWSSTSAARPHKPDRRAPSQPYKLRLPARGGPNSAAGRRKAASVLNARKVSDPSTGGGKGQAESSHFWLSEWQQDLTHPLVGVEDGWQYSQSFDALDDRWSASIPPPLARLLDGRGLSASVTRAITGGATMASGQGDQEAAQSGWVRRRRWVRVMRRRLDIEFGDDLEASEFASGSVTNHSSGNDDASSPSDLPTAAVITAQEAARVECAELGPDADYVKRAQALAGKSASHGSTPADSISENRDEIARRIARLEMAITELRSSAFSDEDVERRGRAEDLLKEFTVQLGQMRQAFGLEEEDELSDLDDEEFIYPNSYKDDGASVFTRIPATNESSSHAAAGPSRPVIPQRHSSSASVFGAAASADVILSAGARSADLAASRSFRVPTNEAPNKVVYGRGPVLREQNLLPQWERDTDVNECRGCSRRFTFFVRKHHCRRCGKIFCDSCSSRRAHLDVSEMVVDPSLPGMAQAEAMGVSRICDNCNADRQLPPALQSLRGIDALTPRRSSVGGGTGAGVGSTVFGGIEHEHGDDGRGFDPAVAASDVSSRASELNECPVCSITLAGLGEAEAQEEHVRNCLENGGGGTMQGGRYLVYKLPDNSPIVGKECLICMEDFVGDNMIARLPCLCYFHRACIDSWFKKGRECPVHARTW</sequence>
<protein>
    <submittedName>
        <fullName evidence="1">FYVE-domain-containing protein</fullName>
    </submittedName>
</protein>
<name>A0ACD0P0J3_9BASI</name>
<evidence type="ECO:0000313" key="2">
    <source>
        <dbReference type="Proteomes" id="UP000245626"/>
    </source>
</evidence>
<organism evidence="1 2">
    <name type="scientific">Violaceomyces palustris</name>
    <dbReference type="NCBI Taxonomy" id="1673888"/>
    <lineage>
        <taxon>Eukaryota</taxon>
        <taxon>Fungi</taxon>
        <taxon>Dikarya</taxon>
        <taxon>Basidiomycota</taxon>
        <taxon>Ustilaginomycotina</taxon>
        <taxon>Ustilaginomycetes</taxon>
        <taxon>Violaceomycetales</taxon>
        <taxon>Violaceomycetaceae</taxon>
        <taxon>Violaceomyces</taxon>
    </lineage>
</organism>
<evidence type="ECO:0000313" key="1">
    <source>
        <dbReference type="EMBL" id="PWN51581.1"/>
    </source>
</evidence>